<evidence type="ECO:0000256" key="5">
    <source>
        <dbReference type="SAM" id="MobiDB-lite"/>
    </source>
</evidence>
<dbReference type="Pfam" id="PF01245">
    <property type="entry name" value="Ribosomal_L19"/>
    <property type="match status" value="1"/>
</dbReference>
<comment type="similarity">
    <text evidence="1 4">Belongs to the bacterial ribosomal protein bL19 family.</text>
</comment>
<dbReference type="Proteomes" id="UP000177053">
    <property type="component" value="Unassembled WGS sequence"/>
</dbReference>
<dbReference type="SUPFAM" id="SSF50104">
    <property type="entry name" value="Translation proteins SH3-like domain"/>
    <property type="match status" value="1"/>
</dbReference>
<evidence type="ECO:0000256" key="1">
    <source>
        <dbReference type="ARBA" id="ARBA00005781"/>
    </source>
</evidence>
<dbReference type="NCBIfam" id="TIGR01024">
    <property type="entry name" value="rplS_bact"/>
    <property type="match status" value="1"/>
</dbReference>
<dbReference type="InterPro" id="IPR001857">
    <property type="entry name" value="Ribosomal_bL19"/>
</dbReference>
<comment type="function">
    <text evidence="4">This protein is located at the 30S-50S ribosomal subunit interface and may play a role in the structure and function of the aminoacyl-tRNA binding site.</text>
</comment>
<dbReference type="GO" id="GO:0006412">
    <property type="term" value="P:translation"/>
    <property type="evidence" value="ECO:0007669"/>
    <property type="project" value="InterPro"/>
</dbReference>
<evidence type="ECO:0000313" key="6">
    <source>
        <dbReference type="EMBL" id="OGM12434.1"/>
    </source>
</evidence>
<dbReference type="GO" id="GO:0003735">
    <property type="term" value="F:structural constituent of ribosome"/>
    <property type="evidence" value="ECO:0007669"/>
    <property type="project" value="InterPro"/>
</dbReference>
<name>A0A1F7XBL9_9BACT</name>
<dbReference type="Gene3D" id="2.30.30.790">
    <property type="match status" value="1"/>
</dbReference>
<dbReference type="AlphaFoldDB" id="A0A1F7XBL9"/>
<reference evidence="6 7" key="1">
    <citation type="journal article" date="2016" name="Nat. Commun.">
        <title>Thousands of microbial genomes shed light on interconnected biogeochemical processes in an aquifer system.</title>
        <authorList>
            <person name="Anantharaman K."/>
            <person name="Brown C.T."/>
            <person name="Hug L.A."/>
            <person name="Sharon I."/>
            <person name="Castelle C.J."/>
            <person name="Probst A.J."/>
            <person name="Thomas B.C."/>
            <person name="Singh A."/>
            <person name="Wilkins M.J."/>
            <person name="Karaoz U."/>
            <person name="Brodie E.L."/>
            <person name="Williams K.H."/>
            <person name="Hubbard S.S."/>
            <person name="Banfield J.F."/>
        </authorList>
    </citation>
    <scope>NUCLEOTIDE SEQUENCE [LARGE SCALE GENOMIC DNA]</scope>
</reference>
<proteinExistence type="inferred from homology"/>
<feature type="compositionally biased region" description="Basic residues" evidence="5">
    <location>
        <begin position="125"/>
        <end position="150"/>
    </location>
</feature>
<feature type="region of interest" description="Disordered" evidence="5">
    <location>
        <begin position="116"/>
        <end position="150"/>
    </location>
</feature>
<gene>
    <name evidence="6" type="ORF">A2Z22_04650</name>
</gene>
<dbReference type="InterPro" id="IPR008991">
    <property type="entry name" value="Translation_prot_SH3-like_sf"/>
</dbReference>
<comment type="caution">
    <text evidence="6">The sequence shown here is derived from an EMBL/GenBank/DDBJ whole genome shotgun (WGS) entry which is preliminary data.</text>
</comment>
<keyword evidence="3 4" id="KW-0687">Ribonucleoprotein</keyword>
<accession>A0A1F7XBL9</accession>
<dbReference type="PANTHER" id="PTHR15680:SF9">
    <property type="entry name" value="LARGE RIBOSOMAL SUBUNIT PROTEIN BL19M"/>
    <property type="match status" value="1"/>
</dbReference>
<evidence type="ECO:0000256" key="4">
    <source>
        <dbReference type="RuleBase" id="RU000559"/>
    </source>
</evidence>
<evidence type="ECO:0000313" key="7">
    <source>
        <dbReference type="Proteomes" id="UP000177053"/>
    </source>
</evidence>
<dbReference type="PRINTS" id="PR00061">
    <property type="entry name" value="RIBOSOMALL19"/>
</dbReference>
<organism evidence="6 7">
    <name type="scientific">Candidatus Woesebacteria bacterium RBG_16_34_12</name>
    <dbReference type="NCBI Taxonomy" id="1802480"/>
    <lineage>
        <taxon>Bacteria</taxon>
        <taxon>Candidatus Woeseibacteriota</taxon>
    </lineage>
</organism>
<dbReference type="InterPro" id="IPR038657">
    <property type="entry name" value="Ribosomal_bL19_sf"/>
</dbReference>
<protein>
    <recommendedName>
        <fullName evidence="4">50S ribosomal protein L19</fullName>
    </recommendedName>
</protein>
<dbReference type="EMBL" id="MGFS01000001">
    <property type="protein sequence ID" value="OGM12434.1"/>
    <property type="molecule type" value="Genomic_DNA"/>
</dbReference>
<dbReference type="GO" id="GO:0022625">
    <property type="term" value="C:cytosolic large ribosomal subunit"/>
    <property type="evidence" value="ECO:0007669"/>
    <property type="project" value="TreeGrafter"/>
</dbReference>
<keyword evidence="2 6" id="KW-0689">Ribosomal protein</keyword>
<evidence type="ECO:0000256" key="2">
    <source>
        <dbReference type="ARBA" id="ARBA00022980"/>
    </source>
</evidence>
<dbReference type="PANTHER" id="PTHR15680">
    <property type="entry name" value="RIBOSOMAL PROTEIN L19"/>
    <property type="match status" value="1"/>
</dbReference>
<sequence length="150" mass="17447">MNQTIIMALKAKHLDIEFGVGDRIRVIQKIKEKDRQRLQAFEGVVIKIKGEAENKTFTVRRIGVQQLGIERIFPLKSPVITKIEIVKKGVRGIRRAKLYYIREKSKREIEEIYTKNKKREEAKSQKNKIIKKSRTGRKGSKSSTGKKNKK</sequence>
<evidence type="ECO:0000256" key="3">
    <source>
        <dbReference type="ARBA" id="ARBA00023274"/>
    </source>
</evidence>